<evidence type="ECO:0000256" key="5">
    <source>
        <dbReference type="ARBA" id="ARBA00023136"/>
    </source>
</evidence>
<evidence type="ECO:0000313" key="7">
    <source>
        <dbReference type="EMBL" id="MFC4721187.1"/>
    </source>
</evidence>
<protein>
    <submittedName>
        <fullName evidence="7">Sulfotransferase family 2 domain-containing protein</fullName>
    </submittedName>
</protein>
<dbReference type="Proteomes" id="UP001595953">
    <property type="component" value="Unassembled WGS sequence"/>
</dbReference>
<dbReference type="RefSeq" id="WP_387960656.1">
    <property type="nucleotide sequence ID" value="NZ_JBHSGP010000005.1"/>
</dbReference>
<dbReference type="PANTHER" id="PTHR12812">
    <property type="entry name" value="HEPARAN SULFATE 6-O-SULFOTRANSFERASE 3"/>
    <property type="match status" value="1"/>
</dbReference>
<keyword evidence="3" id="KW-0812">Transmembrane</keyword>
<keyword evidence="4" id="KW-1133">Transmembrane helix</keyword>
<accession>A0ABV9MYU5</accession>
<dbReference type="PANTHER" id="PTHR12812:SF0">
    <property type="entry name" value="HEPARAN-SULFATE 6-O-SULFOTRANSFERASE"/>
    <property type="match status" value="1"/>
</dbReference>
<dbReference type="Gene3D" id="3.40.50.300">
    <property type="entry name" value="P-loop containing nucleotide triphosphate hydrolases"/>
    <property type="match status" value="1"/>
</dbReference>
<keyword evidence="6" id="KW-0325">Glycoprotein</keyword>
<comment type="subcellular location">
    <subcellularLocation>
        <location evidence="1">Membrane</location>
        <topology evidence="1">Single-pass membrane protein</topology>
    </subcellularLocation>
</comment>
<dbReference type="Pfam" id="PF03567">
    <property type="entry name" value="Sulfotransfer_2"/>
    <property type="match status" value="1"/>
</dbReference>
<evidence type="ECO:0000256" key="6">
    <source>
        <dbReference type="ARBA" id="ARBA00023180"/>
    </source>
</evidence>
<gene>
    <name evidence="7" type="ORF">ACFO5O_02555</name>
</gene>
<evidence type="ECO:0000256" key="4">
    <source>
        <dbReference type="ARBA" id="ARBA00022989"/>
    </source>
</evidence>
<dbReference type="InterPro" id="IPR005331">
    <property type="entry name" value="Sulfotransferase"/>
</dbReference>
<reference evidence="8" key="1">
    <citation type="journal article" date="2019" name="Int. J. Syst. Evol. Microbiol.">
        <title>The Global Catalogue of Microorganisms (GCM) 10K type strain sequencing project: providing services to taxonomists for standard genome sequencing and annotation.</title>
        <authorList>
            <consortium name="The Broad Institute Genomics Platform"/>
            <consortium name="The Broad Institute Genome Sequencing Center for Infectious Disease"/>
            <person name="Wu L."/>
            <person name="Ma J."/>
        </authorList>
    </citation>
    <scope>NUCLEOTIDE SEQUENCE [LARGE SCALE GENOMIC DNA]</scope>
    <source>
        <strain evidence="8">CCUG 63682</strain>
    </source>
</reference>
<proteinExistence type="predicted"/>
<comment type="caution">
    <text evidence="7">The sequence shown here is derived from an EMBL/GenBank/DDBJ whole genome shotgun (WGS) entry which is preliminary data.</text>
</comment>
<dbReference type="InterPro" id="IPR010635">
    <property type="entry name" value="Heparan_SO4-6-sulfoTrfase"/>
</dbReference>
<organism evidence="7 8">
    <name type="scientific">Geojedonia litorea</name>
    <dbReference type="NCBI Taxonomy" id="1268269"/>
    <lineage>
        <taxon>Bacteria</taxon>
        <taxon>Pseudomonadati</taxon>
        <taxon>Bacteroidota</taxon>
        <taxon>Flavobacteriia</taxon>
        <taxon>Flavobacteriales</taxon>
        <taxon>Flavobacteriaceae</taxon>
        <taxon>Geojedonia</taxon>
    </lineage>
</organism>
<sequence>MILSVHIPKTAGRSFRTILQTHFKKGFLDDYVDGPLNRTLEESIKDANKFHKTYKFYRKYCYQLKGVDCIHGHFLPYKYRSECHNKNTMFITWLRDPIERLVSHYLYREKLFNEAEQQLPNTIKRRFSSFEAFCMNPKMQNCYAHFFYKFPLEQFAFIGISEYFDEDCMFFAETYLNTSLDIIPRKNTNSDKRKLVILDDTEFLNKIKALNSLDYTIYNLALEIREKRVSNDYE</sequence>
<name>A0ABV9MYU5_9FLAO</name>
<evidence type="ECO:0000256" key="2">
    <source>
        <dbReference type="ARBA" id="ARBA00022679"/>
    </source>
</evidence>
<evidence type="ECO:0000256" key="1">
    <source>
        <dbReference type="ARBA" id="ARBA00004167"/>
    </source>
</evidence>
<dbReference type="EMBL" id="JBHSGP010000005">
    <property type="protein sequence ID" value="MFC4721187.1"/>
    <property type="molecule type" value="Genomic_DNA"/>
</dbReference>
<dbReference type="SUPFAM" id="SSF52540">
    <property type="entry name" value="P-loop containing nucleoside triphosphate hydrolases"/>
    <property type="match status" value="1"/>
</dbReference>
<keyword evidence="5" id="KW-0472">Membrane</keyword>
<evidence type="ECO:0000313" key="8">
    <source>
        <dbReference type="Proteomes" id="UP001595953"/>
    </source>
</evidence>
<dbReference type="InterPro" id="IPR027417">
    <property type="entry name" value="P-loop_NTPase"/>
</dbReference>
<keyword evidence="8" id="KW-1185">Reference proteome</keyword>
<evidence type="ECO:0000256" key="3">
    <source>
        <dbReference type="ARBA" id="ARBA00022692"/>
    </source>
</evidence>
<keyword evidence="2" id="KW-0808">Transferase</keyword>